<organism evidence="1 2">
    <name type="scientific">Zhongshania marina</name>
    <dbReference type="NCBI Taxonomy" id="2304603"/>
    <lineage>
        <taxon>Bacteria</taxon>
        <taxon>Pseudomonadati</taxon>
        <taxon>Pseudomonadota</taxon>
        <taxon>Gammaproteobacteria</taxon>
        <taxon>Cellvibrionales</taxon>
        <taxon>Spongiibacteraceae</taxon>
        <taxon>Zhongshania</taxon>
    </lineage>
</organism>
<accession>A0A2S4HI53</accession>
<protein>
    <submittedName>
        <fullName evidence="1">Uncharacterized protein</fullName>
    </submittedName>
</protein>
<proteinExistence type="predicted"/>
<dbReference type="Proteomes" id="UP000237222">
    <property type="component" value="Unassembled WGS sequence"/>
</dbReference>
<dbReference type="OrthoDB" id="5741806at2"/>
<evidence type="ECO:0000313" key="2">
    <source>
        <dbReference type="Proteomes" id="UP000237222"/>
    </source>
</evidence>
<dbReference type="AlphaFoldDB" id="A0A2S4HI53"/>
<name>A0A2S4HI53_9GAMM</name>
<dbReference type="RefSeq" id="WP_103683413.1">
    <property type="nucleotide sequence ID" value="NZ_PQGG01000012.1"/>
</dbReference>
<reference evidence="1 2" key="1">
    <citation type="submission" date="2018-01" db="EMBL/GenBank/DDBJ databases">
        <authorList>
            <person name="Yu X.-D."/>
        </authorList>
    </citation>
    <scope>NUCLEOTIDE SEQUENCE [LARGE SCALE GENOMIC DNA]</scope>
    <source>
        <strain evidence="1 2">ZX-21</strain>
    </source>
</reference>
<comment type="caution">
    <text evidence="1">The sequence shown here is derived from an EMBL/GenBank/DDBJ whole genome shotgun (WGS) entry which is preliminary data.</text>
</comment>
<sequence length="103" mass="11670">MSQNIFSIASHLMRLYGQKLSCILLIMCFGVGGAYGSDETDLPLVKLTPQMRVDTRERSPSELSCDDLSKYEAESADQQRALAQRKQECLAQYRHFLPTKALR</sequence>
<dbReference type="EMBL" id="PQGG01000012">
    <property type="protein sequence ID" value="POP53653.1"/>
    <property type="molecule type" value="Genomic_DNA"/>
</dbReference>
<evidence type="ECO:0000313" key="1">
    <source>
        <dbReference type="EMBL" id="POP53653.1"/>
    </source>
</evidence>
<gene>
    <name evidence="1" type="ORF">C0068_05115</name>
</gene>